<keyword evidence="2" id="KW-0805">Transcription regulation</keyword>
<evidence type="ECO:0000256" key="3">
    <source>
        <dbReference type="ARBA" id="ARBA00023082"/>
    </source>
</evidence>
<name>A0A248TFV8_9BACI</name>
<dbReference type="Gene3D" id="1.10.10.10">
    <property type="entry name" value="Winged helix-like DNA-binding domain superfamily/Winged helix DNA-binding domain"/>
    <property type="match status" value="1"/>
</dbReference>
<evidence type="ECO:0000313" key="7">
    <source>
        <dbReference type="EMBL" id="ASV67081.1"/>
    </source>
</evidence>
<sequence length="181" mass="22070">MSDQVLIQKILDGNDHAFRLLVEKYRNELFKVTFAVLRDRNAAEDAAQEVFLKIYHSLPQYEDQGFKTWMKRIAVNHAIDMKRKKERQREDIMDVIDFDRRESSHGNIETKFLRKETVELVRQRIHQLPEGYRHVIYDFYINEKTYQQMADEQNVQVKTIETKLYRARQWMKKHWKEDDFS</sequence>
<protein>
    <submittedName>
        <fullName evidence="7">RNA polymerase subunit sigma</fullName>
    </submittedName>
</protein>
<keyword evidence="3" id="KW-0731">Sigma factor</keyword>
<dbReference type="PANTHER" id="PTHR43133">
    <property type="entry name" value="RNA POLYMERASE ECF-TYPE SIGMA FACTO"/>
    <property type="match status" value="1"/>
</dbReference>
<evidence type="ECO:0000256" key="2">
    <source>
        <dbReference type="ARBA" id="ARBA00023015"/>
    </source>
</evidence>
<accession>A0A248TFV8</accession>
<evidence type="ECO:0000256" key="4">
    <source>
        <dbReference type="ARBA" id="ARBA00023163"/>
    </source>
</evidence>
<dbReference type="InterPro" id="IPR039425">
    <property type="entry name" value="RNA_pol_sigma-70-like"/>
</dbReference>
<evidence type="ECO:0000313" key="8">
    <source>
        <dbReference type="Proteomes" id="UP000215137"/>
    </source>
</evidence>
<dbReference type="GO" id="GO:0003677">
    <property type="term" value="F:DNA binding"/>
    <property type="evidence" value="ECO:0007669"/>
    <property type="project" value="InterPro"/>
</dbReference>
<dbReference type="KEGG" id="bko:CKF48_06895"/>
<dbReference type="GO" id="GO:0016987">
    <property type="term" value="F:sigma factor activity"/>
    <property type="evidence" value="ECO:0007669"/>
    <property type="project" value="UniProtKB-KW"/>
</dbReference>
<comment type="similarity">
    <text evidence="1">Belongs to the sigma-70 factor family. ECF subfamily.</text>
</comment>
<dbReference type="Gene3D" id="1.10.1740.10">
    <property type="match status" value="1"/>
</dbReference>
<dbReference type="InterPro" id="IPR014284">
    <property type="entry name" value="RNA_pol_sigma-70_dom"/>
</dbReference>
<dbReference type="InterPro" id="IPR013249">
    <property type="entry name" value="RNA_pol_sigma70_r4_t2"/>
</dbReference>
<dbReference type="Proteomes" id="UP000215137">
    <property type="component" value="Chromosome"/>
</dbReference>
<feature type="domain" description="RNA polymerase sigma-70 region 2" evidence="5">
    <location>
        <begin position="21"/>
        <end position="87"/>
    </location>
</feature>
<dbReference type="AlphaFoldDB" id="A0A248TFV8"/>
<dbReference type="SUPFAM" id="SSF88659">
    <property type="entry name" value="Sigma3 and sigma4 domains of RNA polymerase sigma factors"/>
    <property type="match status" value="1"/>
</dbReference>
<feature type="domain" description="RNA polymerase sigma factor 70 region 4 type 2" evidence="6">
    <location>
        <begin position="120"/>
        <end position="171"/>
    </location>
</feature>
<proteinExistence type="inferred from homology"/>
<dbReference type="InterPro" id="IPR013324">
    <property type="entry name" value="RNA_pol_sigma_r3/r4-like"/>
</dbReference>
<keyword evidence="8" id="KW-1185">Reference proteome</keyword>
<dbReference type="OrthoDB" id="9784984at2"/>
<dbReference type="Pfam" id="PF08281">
    <property type="entry name" value="Sigma70_r4_2"/>
    <property type="match status" value="1"/>
</dbReference>
<dbReference type="EMBL" id="CP022983">
    <property type="protein sequence ID" value="ASV67081.1"/>
    <property type="molecule type" value="Genomic_DNA"/>
</dbReference>
<dbReference type="RefSeq" id="WP_095370656.1">
    <property type="nucleotide sequence ID" value="NZ_CANMJM010000012.1"/>
</dbReference>
<gene>
    <name evidence="7" type="ORF">CKF48_06895</name>
</gene>
<organism evidence="7 8">
    <name type="scientific">Cytobacillus kochii</name>
    <dbReference type="NCBI Taxonomy" id="859143"/>
    <lineage>
        <taxon>Bacteria</taxon>
        <taxon>Bacillati</taxon>
        <taxon>Bacillota</taxon>
        <taxon>Bacilli</taxon>
        <taxon>Bacillales</taxon>
        <taxon>Bacillaceae</taxon>
        <taxon>Cytobacillus</taxon>
    </lineage>
</organism>
<evidence type="ECO:0000256" key="1">
    <source>
        <dbReference type="ARBA" id="ARBA00010641"/>
    </source>
</evidence>
<dbReference type="InterPro" id="IPR007627">
    <property type="entry name" value="RNA_pol_sigma70_r2"/>
</dbReference>
<dbReference type="PANTHER" id="PTHR43133:SF51">
    <property type="entry name" value="RNA POLYMERASE SIGMA FACTOR"/>
    <property type="match status" value="1"/>
</dbReference>
<keyword evidence="4" id="KW-0804">Transcription</keyword>
<dbReference type="SUPFAM" id="SSF88946">
    <property type="entry name" value="Sigma2 domain of RNA polymerase sigma factors"/>
    <property type="match status" value="1"/>
</dbReference>
<dbReference type="InterPro" id="IPR013325">
    <property type="entry name" value="RNA_pol_sigma_r2"/>
</dbReference>
<evidence type="ECO:0000259" key="6">
    <source>
        <dbReference type="Pfam" id="PF08281"/>
    </source>
</evidence>
<dbReference type="GO" id="GO:0006352">
    <property type="term" value="P:DNA-templated transcription initiation"/>
    <property type="evidence" value="ECO:0007669"/>
    <property type="project" value="InterPro"/>
</dbReference>
<dbReference type="NCBIfam" id="TIGR02937">
    <property type="entry name" value="sigma70-ECF"/>
    <property type="match status" value="1"/>
</dbReference>
<dbReference type="Pfam" id="PF04542">
    <property type="entry name" value="Sigma70_r2"/>
    <property type="match status" value="1"/>
</dbReference>
<dbReference type="CDD" id="cd06171">
    <property type="entry name" value="Sigma70_r4"/>
    <property type="match status" value="1"/>
</dbReference>
<dbReference type="InterPro" id="IPR036388">
    <property type="entry name" value="WH-like_DNA-bd_sf"/>
</dbReference>
<reference evidence="7 8" key="1">
    <citation type="submission" date="2017-08" db="EMBL/GenBank/DDBJ databases">
        <title>Complete Genome Sequence of Bacillus kochii Oregon-R-modENCODE STRAIN BDGP4, isolated from Drosophila melanogaster gut.</title>
        <authorList>
            <person name="Wan K.H."/>
            <person name="Yu C."/>
            <person name="Park S."/>
            <person name="Hammonds A.S."/>
            <person name="Booth B.W."/>
            <person name="Celniker S.E."/>
        </authorList>
    </citation>
    <scope>NUCLEOTIDE SEQUENCE [LARGE SCALE GENOMIC DNA]</scope>
    <source>
        <strain evidence="7 8">BDGP4</strain>
    </source>
</reference>
<evidence type="ECO:0000259" key="5">
    <source>
        <dbReference type="Pfam" id="PF04542"/>
    </source>
</evidence>